<gene>
    <name evidence="1" type="ORF">I8747_14590</name>
</gene>
<sequence length="107" mass="11526">MKIKIALALILGLLWIQVSKAEYPVLTSKNDQCLAEIRQSTFYGNGDANSYPVLSTGPVSAGQVWKGSEGGRICVRFASNCKTLPADFYCVGSMKGFSEGQPVNGEF</sequence>
<dbReference type="Proteomes" id="UP000787568">
    <property type="component" value="Unassembled WGS sequence"/>
</dbReference>
<name>A0AAJ0ZJT4_9PSED</name>
<evidence type="ECO:0000313" key="2">
    <source>
        <dbReference type="Proteomes" id="UP000787568"/>
    </source>
</evidence>
<proteinExistence type="predicted"/>
<comment type="caution">
    <text evidence="1">The sequence shown here is derived from an EMBL/GenBank/DDBJ whole genome shotgun (WGS) entry which is preliminary data.</text>
</comment>
<reference evidence="1" key="1">
    <citation type="submission" date="2020-12" db="EMBL/GenBank/DDBJ databases">
        <title>Generalized mutagenesis with transposon Tn5. A laboratory procedure for the identification of genes responsible for a bacterial phenotype and its regulation, illustrated with phenazine production in Pseudomonas chlororaphis.</title>
        <authorList>
            <person name="Muzio F."/>
            <person name="Sobrero P."/>
            <person name="Agaras B."/>
            <person name="Valverde C."/>
        </authorList>
    </citation>
    <scope>NUCLEOTIDE SEQUENCE</scope>
    <source>
        <strain evidence="1">SMMP3</strain>
    </source>
</reference>
<dbReference type="AlphaFoldDB" id="A0AAJ0ZJT4"/>
<protein>
    <submittedName>
        <fullName evidence="1">Uncharacterized protein</fullName>
    </submittedName>
</protein>
<accession>A0AAJ0ZJT4</accession>
<dbReference type="RefSeq" id="WP_216310862.1">
    <property type="nucleotide sequence ID" value="NZ_JAEEFW010000005.1"/>
</dbReference>
<organism evidence="1 2">
    <name type="scientific">Pseudomonas chlororaphis subsp. aurantiaca</name>
    <dbReference type="NCBI Taxonomy" id="86192"/>
    <lineage>
        <taxon>Bacteria</taxon>
        <taxon>Pseudomonadati</taxon>
        <taxon>Pseudomonadota</taxon>
        <taxon>Gammaproteobacteria</taxon>
        <taxon>Pseudomonadales</taxon>
        <taxon>Pseudomonadaceae</taxon>
        <taxon>Pseudomonas</taxon>
    </lineage>
</organism>
<dbReference type="EMBL" id="JAEEFW010000005">
    <property type="protein sequence ID" value="MBU4634023.1"/>
    <property type="molecule type" value="Genomic_DNA"/>
</dbReference>
<evidence type="ECO:0000313" key="1">
    <source>
        <dbReference type="EMBL" id="MBU4634023.1"/>
    </source>
</evidence>